<comment type="caution">
    <text evidence="2">The sequence shown here is derived from an EMBL/GenBank/DDBJ whole genome shotgun (WGS) entry which is preliminary data.</text>
</comment>
<dbReference type="Proteomes" id="UP000314294">
    <property type="component" value="Unassembled WGS sequence"/>
</dbReference>
<evidence type="ECO:0000313" key="3">
    <source>
        <dbReference type="Proteomes" id="UP000314294"/>
    </source>
</evidence>
<gene>
    <name evidence="2" type="ORF">EYF80_039973</name>
</gene>
<accession>A0A4Z2G8H2</accession>
<feature type="region of interest" description="Disordered" evidence="1">
    <location>
        <begin position="68"/>
        <end position="105"/>
    </location>
</feature>
<proteinExistence type="predicted"/>
<dbReference type="EMBL" id="SRLO01000640">
    <property type="protein sequence ID" value="TNN49819.1"/>
    <property type="molecule type" value="Genomic_DNA"/>
</dbReference>
<sequence>MDPFSTAIIHDYVKVLLQDALDGLRHVLHDVVGLHQRRVEPEVPVPVEHRLFDAVAGVGRHLRTPVQTRTDLQDVAEGSASSLSHRLTLPPPAAAAASDPAAAPM</sequence>
<organism evidence="2 3">
    <name type="scientific">Liparis tanakae</name>
    <name type="common">Tanaka's snailfish</name>
    <dbReference type="NCBI Taxonomy" id="230148"/>
    <lineage>
        <taxon>Eukaryota</taxon>
        <taxon>Metazoa</taxon>
        <taxon>Chordata</taxon>
        <taxon>Craniata</taxon>
        <taxon>Vertebrata</taxon>
        <taxon>Euteleostomi</taxon>
        <taxon>Actinopterygii</taxon>
        <taxon>Neopterygii</taxon>
        <taxon>Teleostei</taxon>
        <taxon>Neoteleostei</taxon>
        <taxon>Acanthomorphata</taxon>
        <taxon>Eupercaria</taxon>
        <taxon>Perciformes</taxon>
        <taxon>Cottioidei</taxon>
        <taxon>Cottales</taxon>
        <taxon>Liparidae</taxon>
        <taxon>Liparis</taxon>
    </lineage>
</organism>
<feature type="compositionally biased region" description="Low complexity" evidence="1">
    <location>
        <begin position="94"/>
        <end position="105"/>
    </location>
</feature>
<evidence type="ECO:0000256" key="1">
    <source>
        <dbReference type="SAM" id="MobiDB-lite"/>
    </source>
</evidence>
<protein>
    <submittedName>
        <fullName evidence="2">Uncharacterized protein</fullName>
    </submittedName>
</protein>
<keyword evidence="3" id="KW-1185">Reference proteome</keyword>
<dbReference type="AlphaFoldDB" id="A0A4Z2G8H2"/>
<evidence type="ECO:0000313" key="2">
    <source>
        <dbReference type="EMBL" id="TNN49819.1"/>
    </source>
</evidence>
<name>A0A4Z2G8H2_9TELE</name>
<reference evidence="2 3" key="1">
    <citation type="submission" date="2019-03" db="EMBL/GenBank/DDBJ databases">
        <title>First draft genome of Liparis tanakae, snailfish: a comprehensive survey of snailfish specific genes.</title>
        <authorList>
            <person name="Kim W."/>
            <person name="Song I."/>
            <person name="Jeong J.-H."/>
            <person name="Kim D."/>
            <person name="Kim S."/>
            <person name="Ryu S."/>
            <person name="Song J.Y."/>
            <person name="Lee S.K."/>
        </authorList>
    </citation>
    <scope>NUCLEOTIDE SEQUENCE [LARGE SCALE GENOMIC DNA]</scope>
    <source>
        <tissue evidence="2">Muscle</tissue>
    </source>
</reference>